<evidence type="ECO:0000256" key="1">
    <source>
        <dbReference type="SAM" id="SignalP"/>
    </source>
</evidence>
<proteinExistence type="predicted"/>
<evidence type="ECO:0000313" key="2">
    <source>
        <dbReference type="EMBL" id="CAA6822309.1"/>
    </source>
</evidence>
<sequence>MKKIALAVALATVSFGATHAQAAEKWDMPMAYSGSNFHSAVGAEFAKCITTGTGGDIEVTTHPSGSLFKGADIKR</sequence>
<dbReference type="InterPro" id="IPR038404">
    <property type="entry name" value="TRAP_DctP_sf"/>
</dbReference>
<keyword evidence="1" id="KW-0732">Signal</keyword>
<dbReference type="AlphaFoldDB" id="A0A6S6U6I1"/>
<feature type="non-terminal residue" evidence="2">
    <location>
        <position position="75"/>
    </location>
</feature>
<name>A0A6S6U6I1_9GAMM</name>
<protein>
    <recommendedName>
        <fullName evidence="3">C4-dicarboxylate ABC transporter substrate-binding protein</fullName>
    </recommendedName>
</protein>
<dbReference type="Gene3D" id="3.40.190.170">
    <property type="entry name" value="Bacterial extracellular solute-binding protein, family 7"/>
    <property type="match status" value="1"/>
</dbReference>
<feature type="chain" id="PRO_5027857497" description="C4-dicarboxylate ABC transporter substrate-binding protein" evidence="1">
    <location>
        <begin position="23"/>
        <end position="75"/>
    </location>
</feature>
<reference evidence="2" key="1">
    <citation type="submission" date="2020-01" db="EMBL/GenBank/DDBJ databases">
        <authorList>
            <person name="Meier V. D."/>
            <person name="Meier V D."/>
        </authorList>
    </citation>
    <scope>NUCLEOTIDE SEQUENCE</scope>
    <source>
        <strain evidence="2">HLG_WM_MAG_08</strain>
    </source>
</reference>
<organism evidence="2">
    <name type="scientific">uncultured Thiotrichaceae bacterium</name>
    <dbReference type="NCBI Taxonomy" id="298394"/>
    <lineage>
        <taxon>Bacteria</taxon>
        <taxon>Pseudomonadati</taxon>
        <taxon>Pseudomonadota</taxon>
        <taxon>Gammaproteobacteria</taxon>
        <taxon>Thiotrichales</taxon>
        <taxon>Thiotrichaceae</taxon>
        <taxon>environmental samples</taxon>
    </lineage>
</organism>
<accession>A0A6S6U6I1</accession>
<feature type="signal peptide" evidence="1">
    <location>
        <begin position="1"/>
        <end position="22"/>
    </location>
</feature>
<evidence type="ECO:0008006" key="3">
    <source>
        <dbReference type="Google" id="ProtNLM"/>
    </source>
</evidence>
<gene>
    <name evidence="2" type="ORF">HELGO_WM55546</name>
</gene>
<dbReference type="EMBL" id="CACVAV010000342">
    <property type="protein sequence ID" value="CAA6822309.1"/>
    <property type="molecule type" value="Genomic_DNA"/>
</dbReference>